<evidence type="ECO:0000313" key="7">
    <source>
        <dbReference type="EMBL" id="KAI9634737.1"/>
    </source>
</evidence>
<dbReference type="AlphaFoldDB" id="A0AA38LRR8"/>
<keyword evidence="3 6" id="KW-1133">Transmembrane helix</keyword>
<evidence type="ECO:0000256" key="6">
    <source>
        <dbReference type="SAM" id="Phobius"/>
    </source>
</evidence>
<evidence type="ECO:0000256" key="1">
    <source>
        <dbReference type="ARBA" id="ARBA00004141"/>
    </source>
</evidence>
<comment type="caution">
    <text evidence="7">The sequence shown here is derived from an EMBL/GenBank/DDBJ whole genome shotgun (WGS) entry which is preliminary data.</text>
</comment>
<organism evidence="7 8">
    <name type="scientific">Dioszegia hungarica</name>
    <dbReference type="NCBI Taxonomy" id="4972"/>
    <lineage>
        <taxon>Eukaryota</taxon>
        <taxon>Fungi</taxon>
        <taxon>Dikarya</taxon>
        <taxon>Basidiomycota</taxon>
        <taxon>Agaricomycotina</taxon>
        <taxon>Tremellomycetes</taxon>
        <taxon>Tremellales</taxon>
        <taxon>Bulleribasidiaceae</taxon>
        <taxon>Dioszegia</taxon>
    </lineage>
</organism>
<dbReference type="GeneID" id="77728100"/>
<sequence>MSTVPGPQPSGRARSVSQPIRDGVSQDIIARATQSKPARLSVSRAQSSNSVLRTTKSIEAINTHGRARSSSLMTVTEVGGDEFENVVDRSGMGTNENAAWVNAPGAWIMHPILILLVKILVDALPSMTQDVSWTVVNLAYMALSFLMFHHVTGVPFESTMTTGGVYDEYTLWEQIDSGAHYTPAKKWLTSVPIGLFLISTHYTKYDPVLFTLNFAALVFVLFPKLPILHRLRFHFMPAVNATPGPSRPPSR</sequence>
<dbReference type="Pfam" id="PF04061">
    <property type="entry name" value="ORMDL"/>
    <property type="match status" value="1"/>
</dbReference>
<proteinExistence type="predicted"/>
<name>A0AA38LRR8_9TREE</name>
<feature type="transmembrane region" description="Helical" evidence="6">
    <location>
        <begin position="208"/>
        <end position="227"/>
    </location>
</feature>
<dbReference type="EMBL" id="JAKWFO010000006">
    <property type="protein sequence ID" value="KAI9634737.1"/>
    <property type="molecule type" value="Genomic_DNA"/>
</dbReference>
<dbReference type="RefSeq" id="XP_052944514.1">
    <property type="nucleotide sequence ID" value="XM_053088895.1"/>
</dbReference>
<comment type="subcellular location">
    <subcellularLocation>
        <location evidence="1">Membrane</location>
        <topology evidence="1">Multi-pass membrane protein</topology>
    </subcellularLocation>
</comment>
<keyword evidence="4 6" id="KW-0472">Membrane</keyword>
<keyword evidence="8" id="KW-1185">Reference proteome</keyword>
<dbReference type="GO" id="GO:0005789">
    <property type="term" value="C:endoplasmic reticulum membrane"/>
    <property type="evidence" value="ECO:0007669"/>
    <property type="project" value="InterPro"/>
</dbReference>
<evidence type="ECO:0000256" key="2">
    <source>
        <dbReference type="ARBA" id="ARBA00022692"/>
    </source>
</evidence>
<evidence type="ECO:0000256" key="4">
    <source>
        <dbReference type="ARBA" id="ARBA00023136"/>
    </source>
</evidence>
<dbReference type="PANTHER" id="PTHR12665">
    <property type="entry name" value="ORMDL PROTEINS"/>
    <property type="match status" value="1"/>
</dbReference>
<evidence type="ECO:0000256" key="3">
    <source>
        <dbReference type="ARBA" id="ARBA00022989"/>
    </source>
</evidence>
<reference evidence="7" key="1">
    <citation type="journal article" date="2022" name="G3 (Bethesda)">
        <title>High quality genome of the basidiomycete yeast Dioszegia hungarica PDD-24b-2 isolated from cloud water.</title>
        <authorList>
            <person name="Jarrige D."/>
            <person name="Haridas S."/>
            <person name="Bleykasten-Grosshans C."/>
            <person name="Joly M."/>
            <person name="Nadalig T."/>
            <person name="Sancelme M."/>
            <person name="Vuilleumier S."/>
            <person name="Grigoriev I.V."/>
            <person name="Amato P."/>
            <person name="Bringel F."/>
        </authorList>
    </citation>
    <scope>NUCLEOTIDE SEQUENCE</scope>
    <source>
        <strain evidence="7">PDD-24b-2</strain>
    </source>
</reference>
<evidence type="ECO:0000313" key="8">
    <source>
        <dbReference type="Proteomes" id="UP001164286"/>
    </source>
</evidence>
<keyword evidence="2 6" id="KW-0812">Transmembrane</keyword>
<protein>
    <submittedName>
        <fullName evidence="7">Response to unfolded-protein</fullName>
    </submittedName>
</protein>
<feature type="region of interest" description="Disordered" evidence="5">
    <location>
        <begin position="1"/>
        <end position="24"/>
    </location>
</feature>
<dbReference type="Proteomes" id="UP001164286">
    <property type="component" value="Unassembled WGS sequence"/>
</dbReference>
<gene>
    <name evidence="7" type="ORF">MKK02DRAFT_34287</name>
</gene>
<accession>A0AA38LRR8</accession>
<evidence type="ECO:0000256" key="5">
    <source>
        <dbReference type="SAM" id="MobiDB-lite"/>
    </source>
</evidence>
<dbReference type="InterPro" id="IPR007203">
    <property type="entry name" value="ORMDL"/>
</dbReference>
<feature type="transmembrane region" description="Helical" evidence="6">
    <location>
        <begin position="99"/>
        <end position="121"/>
    </location>
</feature>
<feature type="transmembrane region" description="Helical" evidence="6">
    <location>
        <begin position="133"/>
        <end position="151"/>
    </location>
</feature>